<keyword evidence="2" id="KW-0863">Zinc-finger</keyword>
<feature type="non-terminal residue" evidence="2">
    <location>
        <position position="123"/>
    </location>
</feature>
<dbReference type="PANTHER" id="PTHR46524">
    <property type="entry name" value="CW-TYPE ZINC FINGER"/>
    <property type="match status" value="1"/>
</dbReference>
<keyword evidence="2" id="KW-0479">Metal-binding</keyword>
<dbReference type="EMBL" id="LXQA010056994">
    <property type="protein sequence ID" value="MCI04928.1"/>
    <property type="molecule type" value="Genomic_DNA"/>
</dbReference>
<feature type="compositionally biased region" description="Polar residues" evidence="1">
    <location>
        <begin position="23"/>
        <end position="72"/>
    </location>
</feature>
<reference evidence="2 3" key="1">
    <citation type="journal article" date="2018" name="Front. Plant Sci.">
        <title>Red Clover (Trifolium pratense) and Zigzag Clover (T. medium) - A Picture of Genomic Similarities and Differences.</title>
        <authorList>
            <person name="Dluhosova J."/>
            <person name="Istvanek J."/>
            <person name="Nedelnik J."/>
            <person name="Repkova J."/>
        </authorList>
    </citation>
    <scope>NUCLEOTIDE SEQUENCE [LARGE SCALE GENOMIC DNA]</scope>
    <source>
        <strain evidence="3">cv. 10/8</strain>
        <tissue evidence="2">Leaf</tissue>
    </source>
</reference>
<dbReference type="PANTHER" id="PTHR46524:SF7">
    <property type="entry name" value="CW-TYPE ZINC FINGER"/>
    <property type="match status" value="1"/>
</dbReference>
<dbReference type="InterPro" id="IPR055300">
    <property type="entry name" value="CWZF3/5/7"/>
</dbReference>
<sequence>MSLDIFKKILKVACLQRIWRSPAWTQPRTPQKNHSQNSPRSPNNMHSESGQGDAVQCSTGNQLSRLGPGSATSSRLAAIKGFSLDDGTNHEKRMAITNVEALNSKYESPNRKAASISDQKTLK</sequence>
<evidence type="ECO:0000313" key="3">
    <source>
        <dbReference type="Proteomes" id="UP000265520"/>
    </source>
</evidence>
<accession>A0A392NYR5</accession>
<comment type="caution">
    <text evidence="2">The sequence shown here is derived from an EMBL/GenBank/DDBJ whole genome shotgun (WGS) entry which is preliminary data.</text>
</comment>
<dbReference type="Proteomes" id="UP000265520">
    <property type="component" value="Unassembled WGS sequence"/>
</dbReference>
<protein>
    <submittedName>
        <fullName evidence="2">CW-type zinc-finger protein</fullName>
    </submittedName>
</protein>
<keyword evidence="3" id="KW-1185">Reference proteome</keyword>
<organism evidence="2 3">
    <name type="scientific">Trifolium medium</name>
    <dbReference type="NCBI Taxonomy" id="97028"/>
    <lineage>
        <taxon>Eukaryota</taxon>
        <taxon>Viridiplantae</taxon>
        <taxon>Streptophyta</taxon>
        <taxon>Embryophyta</taxon>
        <taxon>Tracheophyta</taxon>
        <taxon>Spermatophyta</taxon>
        <taxon>Magnoliopsida</taxon>
        <taxon>eudicotyledons</taxon>
        <taxon>Gunneridae</taxon>
        <taxon>Pentapetalae</taxon>
        <taxon>rosids</taxon>
        <taxon>fabids</taxon>
        <taxon>Fabales</taxon>
        <taxon>Fabaceae</taxon>
        <taxon>Papilionoideae</taxon>
        <taxon>50 kb inversion clade</taxon>
        <taxon>NPAAA clade</taxon>
        <taxon>Hologalegina</taxon>
        <taxon>IRL clade</taxon>
        <taxon>Trifolieae</taxon>
        <taxon>Trifolium</taxon>
    </lineage>
</organism>
<feature type="region of interest" description="Disordered" evidence="1">
    <location>
        <begin position="101"/>
        <end position="123"/>
    </location>
</feature>
<evidence type="ECO:0000313" key="2">
    <source>
        <dbReference type="EMBL" id="MCI04928.1"/>
    </source>
</evidence>
<feature type="region of interest" description="Disordered" evidence="1">
    <location>
        <begin position="21"/>
        <end position="72"/>
    </location>
</feature>
<dbReference type="AlphaFoldDB" id="A0A392NYR5"/>
<proteinExistence type="predicted"/>
<dbReference type="GO" id="GO:0008270">
    <property type="term" value="F:zinc ion binding"/>
    <property type="evidence" value="ECO:0007669"/>
    <property type="project" value="UniProtKB-KW"/>
</dbReference>
<keyword evidence="2" id="KW-0862">Zinc</keyword>
<name>A0A392NYR5_9FABA</name>
<evidence type="ECO:0000256" key="1">
    <source>
        <dbReference type="SAM" id="MobiDB-lite"/>
    </source>
</evidence>